<evidence type="ECO:0000313" key="8">
    <source>
        <dbReference type="Proteomes" id="UP000326759"/>
    </source>
</evidence>
<keyword evidence="2 5" id="KW-0812">Transmembrane</keyword>
<dbReference type="PANTHER" id="PTHR11662:SF399">
    <property type="entry name" value="FI19708P1-RELATED"/>
    <property type="match status" value="1"/>
</dbReference>
<dbReference type="SUPFAM" id="SSF103473">
    <property type="entry name" value="MFS general substrate transporter"/>
    <property type="match status" value="1"/>
</dbReference>
<dbReference type="InterPro" id="IPR050382">
    <property type="entry name" value="MFS_Na/Anion_cotransporter"/>
</dbReference>
<dbReference type="Proteomes" id="UP000326759">
    <property type="component" value="Unassembled WGS sequence"/>
</dbReference>
<dbReference type="GO" id="GO:0006820">
    <property type="term" value="P:monoatomic anion transport"/>
    <property type="evidence" value="ECO:0007669"/>
    <property type="project" value="TreeGrafter"/>
</dbReference>
<dbReference type="Pfam" id="PF07690">
    <property type="entry name" value="MFS_1"/>
    <property type="match status" value="1"/>
</dbReference>
<comment type="caution">
    <text evidence="7">The sequence shown here is derived from an EMBL/GenBank/DDBJ whole genome shotgun (WGS) entry which is preliminary data.</text>
</comment>
<evidence type="ECO:0000256" key="4">
    <source>
        <dbReference type="ARBA" id="ARBA00023136"/>
    </source>
</evidence>
<keyword evidence="3 5" id="KW-1133">Transmembrane helix</keyword>
<protein>
    <submittedName>
        <fullName evidence="7">Putative glucarate transporter</fullName>
    </submittedName>
</protein>
<evidence type="ECO:0000259" key="6">
    <source>
        <dbReference type="PROSITE" id="PS50850"/>
    </source>
</evidence>
<keyword evidence="4 5" id="KW-0472">Membrane</keyword>
<dbReference type="EMBL" id="SEYY01001928">
    <property type="protein sequence ID" value="KAB7505041.1"/>
    <property type="molecule type" value="Genomic_DNA"/>
</dbReference>
<feature type="transmembrane region" description="Helical" evidence="5">
    <location>
        <begin position="32"/>
        <end position="51"/>
    </location>
</feature>
<dbReference type="InterPro" id="IPR036259">
    <property type="entry name" value="MFS_trans_sf"/>
</dbReference>
<dbReference type="Gene3D" id="1.20.1250.20">
    <property type="entry name" value="MFS general substrate transporter like domains"/>
    <property type="match status" value="1"/>
</dbReference>
<sequence>MTKQKKDVVIIQSPTWEEQGGRIAEIVGPRKVYGCTVLVSSVISLFIPMAAHSSPIAVIVLRILMGLAQGPSFPSAHAILANWAPPQERSFLSSILYAGNSDYKINTVIFIFNLCINLKKLKFKVFTMFNIYLIMANVKKDWRILIYILNLPHRKK</sequence>
<name>A0A5N5TEV8_9CRUS</name>
<evidence type="ECO:0000256" key="3">
    <source>
        <dbReference type="ARBA" id="ARBA00022989"/>
    </source>
</evidence>
<gene>
    <name evidence="7" type="primary">gudP</name>
    <name evidence="7" type="ORF">Anas_10353</name>
</gene>
<accession>A0A5N5TEV8</accession>
<evidence type="ECO:0000256" key="1">
    <source>
        <dbReference type="ARBA" id="ARBA00004141"/>
    </source>
</evidence>
<dbReference type="GO" id="GO:0022857">
    <property type="term" value="F:transmembrane transporter activity"/>
    <property type="evidence" value="ECO:0007669"/>
    <property type="project" value="InterPro"/>
</dbReference>
<evidence type="ECO:0000313" key="7">
    <source>
        <dbReference type="EMBL" id="KAB7505041.1"/>
    </source>
</evidence>
<dbReference type="PANTHER" id="PTHR11662">
    <property type="entry name" value="SOLUTE CARRIER FAMILY 17"/>
    <property type="match status" value="1"/>
</dbReference>
<reference evidence="7 8" key="1">
    <citation type="journal article" date="2019" name="PLoS Biol.">
        <title>Sex chromosomes control vertical transmission of feminizing Wolbachia symbionts in an isopod.</title>
        <authorList>
            <person name="Becking T."/>
            <person name="Chebbi M.A."/>
            <person name="Giraud I."/>
            <person name="Moumen B."/>
            <person name="Laverre T."/>
            <person name="Caubet Y."/>
            <person name="Peccoud J."/>
            <person name="Gilbert C."/>
            <person name="Cordaux R."/>
        </authorList>
    </citation>
    <scope>NUCLEOTIDE SEQUENCE [LARGE SCALE GENOMIC DNA]</scope>
    <source>
        <strain evidence="7">ANa2</strain>
        <tissue evidence="7">Whole body excluding digestive tract and cuticle</tissue>
    </source>
</reference>
<dbReference type="InterPro" id="IPR011701">
    <property type="entry name" value="MFS"/>
</dbReference>
<proteinExistence type="predicted"/>
<keyword evidence="8" id="KW-1185">Reference proteome</keyword>
<dbReference type="InterPro" id="IPR020846">
    <property type="entry name" value="MFS_dom"/>
</dbReference>
<evidence type="ECO:0000256" key="5">
    <source>
        <dbReference type="SAM" id="Phobius"/>
    </source>
</evidence>
<dbReference type="PROSITE" id="PS50850">
    <property type="entry name" value="MFS"/>
    <property type="match status" value="1"/>
</dbReference>
<dbReference type="OrthoDB" id="6370258at2759"/>
<evidence type="ECO:0000256" key="2">
    <source>
        <dbReference type="ARBA" id="ARBA00022692"/>
    </source>
</evidence>
<dbReference type="AlphaFoldDB" id="A0A5N5TEV8"/>
<feature type="domain" description="Major facilitator superfamily (MFS) profile" evidence="6">
    <location>
        <begin position="1"/>
        <end position="156"/>
    </location>
</feature>
<comment type="subcellular location">
    <subcellularLocation>
        <location evidence="1">Membrane</location>
        <topology evidence="1">Multi-pass membrane protein</topology>
    </subcellularLocation>
</comment>
<dbReference type="GO" id="GO:0016020">
    <property type="term" value="C:membrane"/>
    <property type="evidence" value="ECO:0007669"/>
    <property type="project" value="UniProtKB-SubCell"/>
</dbReference>
<organism evidence="7 8">
    <name type="scientific">Armadillidium nasatum</name>
    <dbReference type="NCBI Taxonomy" id="96803"/>
    <lineage>
        <taxon>Eukaryota</taxon>
        <taxon>Metazoa</taxon>
        <taxon>Ecdysozoa</taxon>
        <taxon>Arthropoda</taxon>
        <taxon>Crustacea</taxon>
        <taxon>Multicrustacea</taxon>
        <taxon>Malacostraca</taxon>
        <taxon>Eumalacostraca</taxon>
        <taxon>Peracarida</taxon>
        <taxon>Isopoda</taxon>
        <taxon>Oniscidea</taxon>
        <taxon>Crinocheta</taxon>
        <taxon>Armadillidiidae</taxon>
        <taxon>Armadillidium</taxon>
    </lineage>
</organism>